<evidence type="ECO:0000313" key="11">
    <source>
        <dbReference type="Proteomes" id="UP001296104"/>
    </source>
</evidence>
<feature type="compositionally biased region" description="Polar residues" evidence="8">
    <location>
        <begin position="592"/>
        <end position="603"/>
    </location>
</feature>
<feature type="compositionally biased region" description="Polar residues" evidence="8">
    <location>
        <begin position="450"/>
        <end position="460"/>
    </location>
</feature>
<protein>
    <submittedName>
        <fullName evidence="10">C-type lectin</fullName>
    </submittedName>
</protein>
<evidence type="ECO:0000256" key="8">
    <source>
        <dbReference type="SAM" id="MobiDB-lite"/>
    </source>
</evidence>
<feature type="region of interest" description="Disordered" evidence="8">
    <location>
        <begin position="500"/>
        <end position="523"/>
    </location>
</feature>
<organism evidence="10 11">
    <name type="scientific">Lecanosticta acicola</name>
    <dbReference type="NCBI Taxonomy" id="111012"/>
    <lineage>
        <taxon>Eukaryota</taxon>
        <taxon>Fungi</taxon>
        <taxon>Dikarya</taxon>
        <taxon>Ascomycota</taxon>
        <taxon>Pezizomycotina</taxon>
        <taxon>Dothideomycetes</taxon>
        <taxon>Dothideomycetidae</taxon>
        <taxon>Mycosphaerellales</taxon>
        <taxon>Mycosphaerellaceae</taxon>
        <taxon>Lecanosticta</taxon>
    </lineage>
</organism>
<name>A0AAI9EDP2_9PEZI</name>
<dbReference type="GO" id="GO:0005634">
    <property type="term" value="C:nucleus"/>
    <property type="evidence" value="ECO:0007669"/>
    <property type="project" value="UniProtKB-SubCell"/>
</dbReference>
<feature type="region of interest" description="Disordered" evidence="8">
    <location>
        <begin position="550"/>
        <end position="1035"/>
    </location>
</feature>
<feature type="compositionally biased region" description="Polar residues" evidence="8">
    <location>
        <begin position="389"/>
        <end position="417"/>
    </location>
</feature>
<dbReference type="GO" id="GO:0007059">
    <property type="term" value="P:chromosome segregation"/>
    <property type="evidence" value="ECO:0007669"/>
    <property type="project" value="UniProtKB-KW"/>
</dbReference>
<feature type="compositionally biased region" description="Basic and acidic residues" evidence="8">
    <location>
        <begin position="798"/>
        <end position="847"/>
    </location>
</feature>
<keyword evidence="7" id="KW-0539">Nucleus</keyword>
<feature type="region of interest" description="Disordered" evidence="8">
    <location>
        <begin position="1243"/>
        <end position="1267"/>
    </location>
</feature>
<keyword evidence="6" id="KW-0206">Cytoskeleton</keyword>
<dbReference type="PANTHER" id="PTHR13142">
    <property type="entry name" value="INNER CENTROMERE PROTEIN"/>
    <property type="match status" value="1"/>
</dbReference>
<feature type="compositionally biased region" description="Basic and acidic residues" evidence="8">
    <location>
        <begin position="266"/>
        <end position="278"/>
    </location>
</feature>
<evidence type="ECO:0000256" key="3">
    <source>
        <dbReference type="ARBA" id="ARBA00010042"/>
    </source>
</evidence>
<keyword evidence="5" id="KW-0159">Chromosome partition</keyword>
<feature type="region of interest" description="Disordered" evidence="8">
    <location>
        <begin position="1"/>
        <end position="20"/>
    </location>
</feature>
<feature type="compositionally biased region" description="Basic and acidic residues" evidence="8">
    <location>
        <begin position="1243"/>
        <end position="1261"/>
    </location>
</feature>
<comment type="subcellular location">
    <subcellularLocation>
        <location evidence="2">Cytoplasm</location>
        <location evidence="2">Cytoskeleton</location>
        <location evidence="2">Spindle</location>
    </subcellularLocation>
    <subcellularLocation>
        <location evidence="1">Nucleus</location>
    </subcellularLocation>
</comment>
<comment type="caution">
    <text evidence="10">The sequence shown here is derived from an EMBL/GenBank/DDBJ whole genome shotgun (WGS) entry which is preliminary data.</text>
</comment>
<evidence type="ECO:0000256" key="1">
    <source>
        <dbReference type="ARBA" id="ARBA00004123"/>
    </source>
</evidence>
<evidence type="ECO:0000256" key="4">
    <source>
        <dbReference type="ARBA" id="ARBA00022490"/>
    </source>
</evidence>
<evidence type="ECO:0000256" key="5">
    <source>
        <dbReference type="ARBA" id="ARBA00022829"/>
    </source>
</evidence>
<dbReference type="GO" id="GO:0005819">
    <property type="term" value="C:spindle"/>
    <property type="evidence" value="ECO:0007669"/>
    <property type="project" value="UniProtKB-SubCell"/>
</dbReference>
<proteinExistence type="inferred from homology"/>
<keyword evidence="4" id="KW-0963">Cytoplasm</keyword>
<feature type="compositionally biased region" description="Acidic residues" evidence="8">
    <location>
        <begin position="279"/>
        <end position="289"/>
    </location>
</feature>
<dbReference type="EMBL" id="CAVMBE010000065">
    <property type="protein sequence ID" value="CAK4032513.1"/>
    <property type="molecule type" value="Genomic_DNA"/>
</dbReference>
<evidence type="ECO:0000256" key="6">
    <source>
        <dbReference type="ARBA" id="ARBA00023212"/>
    </source>
</evidence>
<dbReference type="PANTHER" id="PTHR13142:SF1">
    <property type="entry name" value="INNER CENTROMERE PROTEIN"/>
    <property type="match status" value="1"/>
</dbReference>
<dbReference type="AlphaFoldDB" id="A0AAI9EDP2"/>
<gene>
    <name evidence="10" type="ORF">LECACI_7A007671</name>
</gene>
<accession>A0AAI9EDP2</accession>
<evidence type="ECO:0000259" key="9">
    <source>
        <dbReference type="Pfam" id="PF03941"/>
    </source>
</evidence>
<feature type="compositionally biased region" description="Acidic residues" evidence="8">
    <location>
        <begin position="1157"/>
        <end position="1169"/>
    </location>
</feature>
<feature type="compositionally biased region" description="Basic and acidic residues" evidence="8">
    <location>
        <begin position="373"/>
        <end position="388"/>
    </location>
</feature>
<feature type="compositionally biased region" description="Basic and acidic residues" evidence="8">
    <location>
        <begin position="355"/>
        <end position="364"/>
    </location>
</feature>
<feature type="compositionally biased region" description="Polar residues" evidence="8">
    <location>
        <begin position="1099"/>
        <end position="1113"/>
    </location>
</feature>
<feature type="domain" description="Inner centromere protein ARK-binding" evidence="9">
    <location>
        <begin position="1154"/>
        <end position="1212"/>
    </location>
</feature>
<evidence type="ECO:0000313" key="10">
    <source>
        <dbReference type="EMBL" id="CAK4032513.1"/>
    </source>
</evidence>
<reference evidence="10" key="1">
    <citation type="submission" date="2023-11" db="EMBL/GenBank/DDBJ databases">
        <authorList>
            <person name="Alioto T."/>
            <person name="Alioto T."/>
            <person name="Gomez Garrido J."/>
        </authorList>
    </citation>
    <scope>NUCLEOTIDE SEQUENCE</scope>
</reference>
<dbReference type="Proteomes" id="UP001296104">
    <property type="component" value="Unassembled WGS sequence"/>
</dbReference>
<feature type="compositionally biased region" description="Basic residues" evidence="8">
    <location>
        <begin position="70"/>
        <end position="81"/>
    </location>
</feature>
<feature type="compositionally biased region" description="Polar residues" evidence="8">
    <location>
        <begin position="737"/>
        <end position="757"/>
    </location>
</feature>
<feature type="region of interest" description="Disordered" evidence="8">
    <location>
        <begin position="122"/>
        <end position="488"/>
    </location>
</feature>
<evidence type="ECO:0000256" key="2">
    <source>
        <dbReference type="ARBA" id="ARBA00004186"/>
    </source>
</evidence>
<evidence type="ECO:0000256" key="7">
    <source>
        <dbReference type="ARBA" id="ARBA00023242"/>
    </source>
</evidence>
<feature type="compositionally biased region" description="Basic and acidic residues" evidence="8">
    <location>
        <begin position="608"/>
        <end position="674"/>
    </location>
</feature>
<feature type="compositionally biased region" description="Basic and acidic residues" evidence="8">
    <location>
        <begin position="185"/>
        <end position="203"/>
    </location>
</feature>
<dbReference type="InterPro" id="IPR005635">
    <property type="entry name" value="Inner_centromere_prot_ARK-bd"/>
</dbReference>
<dbReference type="Pfam" id="PF03941">
    <property type="entry name" value="INCENP_ARK-bind"/>
    <property type="match status" value="1"/>
</dbReference>
<comment type="similarity">
    <text evidence="3">Belongs to the INCENP family.</text>
</comment>
<sequence length="1267" mass="140464">MAATRSKATPPVGSSQWIQNEKEHADQFVTQEVEEFSYSVRNELEWLNEHMADIFSKTQVNFADMFKTPGKLRGKTPRTARKRDATAPRQPLTDIFAPNATLPAPASAQKTSFYDRVAQLQVPQDENQMPTHKPVSRGTSPQRAGKPWTDSGYHGMMTEDEMELDAATHAETDTSSRAGEPQKIPTRDDQPLAQRLRDGKADETGTSDDSFISAREQESDTPAAADEEIEDAAPAGEPQDEPHAEDEVMQDENVPPPTEEEEEEAHEAPANEDMKALEAEQDNDVDMNVDESPHSDASSPQKPLHRKSSFTFSSLPAREPLGAKRSMGQVDRHRSSFFGKSINKASQNDADDELSQEKSADARVHNKSSTQLLHERLNMLGKTKEPRSSKSIPQSVLVNQPTYPQLPETEQSNSQATEAYDYPEKVAGKTPAPMDDDDDDDWIAPAKPHSASQKESTDSPSRPAMHQKSISTNYIPSPKPEMAPDTRHQKAISISHPNFAEALDTNTPAGSPMTKRNNDGPISASKNRLWSALKSAKSIFASSASASAAAKLEAHNISPAPANSPRRISGESKMFNMPGALYTQKDLLQHPARNNSVISFSPSRKTRKSAESDKQREKELKAQQKADEELEKAREKERQRAAKCLAEEKAKAEKAEKAEAAKQEKERKQAEKQKALTPAQRPISAESEKAPESDMGPPPPPKNSVLSSGKLKAPGRLIRPTRNEPAQSKPAPVSIRVASQSQRLGQGATQSSFSKSQGAGAVPPPPPKDAGPRASSAIGFRPGSAAPGNSRVKALEAAARKKEADERAAAKKAEQKRELERKRAEKAEQEKRAEEERKAAEQQRVQEAKQVAQRKAAEKQAADARKREQDRAEQQRREQERQEQARREQERAEQQRREAEQWRQQDEARKAREAHEFAEQIRRERAQQAQTQAHGRSDVPGTLRQLTKNMVPSINPAKPAKRQLPADDDEPAQQPQRPGLVRGPATYQQTDAKRRRTNEEQEEPNERRSVMAPPKRPSTLRKVCEVPSNTCRNTHTSKETMTKFSHGYTHAPPPAAHHASMFKATVTAQHQMQHGSKPAHPSQLVQMSNARIPFAENANPQATYQPSGSQSQMHPGYENVPPNKFKTPARPAHAPKSAKSTPHYPQGDNIELPDIATDSEDESDDEEETGGGFRAPSWVASPALRDLLTQQQLVDPETVFGPIGELKMDEVFKNSKNQDRLKRFRDRGSSALWTETGDAVTSAEKKKDMEMREKVAREGGWRYEPNA</sequence>
<feature type="region of interest" description="Disordered" evidence="8">
    <location>
        <begin position="1099"/>
        <end position="1177"/>
    </location>
</feature>
<feature type="compositionally biased region" description="Basic and acidic residues" evidence="8">
    <location>
        <begin position="855"/>
        <end position="926"/>
    </location>
</feature>
<keyword evidence="11" id="KW-1185">Reference proteome</keyword>
<feature type="region of interest" description="Disordered" evidence="8">
    <location>
        <begin position="68"/>
        <end position="100"/>
    </location>
</feature>